<evidence type="ECO:0000313" key="5">
    <source>
        <dbReference type="Proteomes" id="UP000052268"/>
    </source>
</evidence>
<dbReference type="PROSITE" id="PS51762">
    <property type="entry name" value="GH16_2"/>
    <property type="match status" value="1"/>
</dbReference>
<dbReference type="Proteomes" id="UP000052268">
    <property type="component" value="Unassembled WGS sequence"/>
</dbReference>
<dbReference type="InterPro" id="IPR050546">
    <property type="entry name" value="Glycosyl_Hydrlase_16"/>
</dbReference>
<reference evidence="4 5" key="1">
    <citation type="journal article" date="2015" name="G3 (Bethesda)">
        <title>Insights into Ongoing Evolution of the Hexachlorocyclohexane Catabolic Pathway from Comparative Genomics of Ten Sphingomonadaceae Strains.</title>
        <authorList>
            <person name="Pearce S.L."/>
            <person name="Oakeshott J.G."/>
            <person name="Pandey G."/>
        </authorList>
    </citation>
    <scope>NUCLEOTIDE SEQUENCE [LARGE SCALE GENOMIC DNA]</scope>
    <source>
        <strain evidence="4 5">LL02</strain>
    </source>
</reference>
<evidence type="ECO:0000256" key="2">
    <source>
        <dbReference type="SAM" id="MobiDB-lite"/>
    </source>
</evidence>
<dbReference type="GO" id="GO:0004553">
    <property type="term" value="F:hydrolase activity, hydrolyzing O-glycosyl compounds"/>
    <property type="evidence" value="ECO:0007669"/>
    <property type="project" value="InterPro"/>
</dbReference>
<dbReference type="PROSITE" id="PS00330">
    <property type="entry name" value="HEMOLYSIN_CALCIUM"/>
    <property type="match status" value="3"/>
</dbReference>
<gene>
    <name evidence="4" type="ORF">V474_05615</name>
</gene>
<organism evidence="4 5">
    <name type="scientific">Novosphingobium barchaimii LL02</name>
    <dbReference type="NCBI Taxonomy" id="1114963"/>
    <lineage>
        <taxon>Bacteria</taxon>
        <taxon>Pseudomonadati</taxon>
        <taxon>Pseudomonadota</taxon>
        <taxon>Alphaproteobacteria</taxon>
        <taxon>Sphingomonadales</taxon>
        <taxon>Sphingomonadaceae</taxon>
        <taxon>Novosphingobium</taxon>
    </lineage>
</organism>
<dbReference type="InterPro" id="IPR001343">
    <property type="entry name" value="Hemolysn_Ca-bd"/>
</dbReference>
<dbReference type="Gene3D" id="2.150.10.10">
    <property type="entry name" value="Serralysin-like metalloprotease, C-terminal"/>
    <property type="match status" value="3"/>
</dbReference>
<dbReference type="InterPro" id="IPR018511">
    <property type="entry name" value="Hemolysin-typ_Ca-bd_CS"/>
</dbReference>
<sequence>MTFSYKNTFGKILNSSSSSVKTFLGTSASDAIWGTDKADIMRGYGGGDSYYGGQGDDTYIISSEKDKLFEATGEGIDTVRSSVYHTLGANFENLILEGNGSWYGGGNDLDNVIIGNEYAQQINGGAGNDVLVGGGGADTFIIVKGNGSDVIVDFTTGVDKIQLSGYGVTNFSQLQSAAKQVGADTVLHFTNGEDLILRGVTATSLVAKDFTYEINRGALTLNFGDDFNALSLYSKGGTWRTEYGHGGPGTIASHTLKTESEVYMDPDWGGTGAKPLGVNPFSINDGVLTITAAPATADVLPFIDGHTYTSGLLTTKFTFAQQYGYFEIRAALPAGQGFWPAFWLLPADSSWPPELDVFEMLGKDPNVVYLTTHGIENGKNTMDQDRAVLDTTKFHTYGVDWNGERVIYYIDGVEVAQQATPPAMNKEMYMLVNLAVGGNGSWGGAADATTGTGEMKVDYVRAYRTADTVSATIKGTHTVYSANGSTSAPVVTTPGTSNPTMPVDSNESASGGVATGKTYVGTSGDDTFRVSSALDKIVEQVNGGSDSVVSSASFTLPDNVENLSLSTDAALNGTGNELANRMIGTQTANVLKGLAGNDYLDGNGGADTLYGGMGDDTYRVDSTAVKVIEVANEGTDTAISTVTYTLTANVENLRLSGTANINGTGNAEDNRIIGNAGVNVLTGLAGNDYLDGAGGLDTLVGGKGDDIYIVDQAGVRAIEQANEGNDTVRSSVSYTLPANVEILRLSGSAGLNGAGNTLANKIYGNDGDNKLFGWAGNDLIDGGAGNDVLSGGAGDDALTGGAGADTFVFAAGYGKDTATDFQHGVDKLVLVGVKTSAVSISHTATSTVVSIGTEKITLTGDAQFAMSDISFLSTADYGNTIGLMA</sequence>
<dbReference type="GO" id="GO:0005509">
    <property type="term" value="F:calcium ion binding"/>
    <property type="evidence" value="ECO:0007669"/>
    <property type="project" value="InterPro"/>
</dbReference>
<name>A0A0J7XFK9_9SPHN</name>
<dbReference type="InterPro" id="IPR011049">
    <property type="entry name" value="Serralysin-like_metalloprot_C"/>
</dbReference>
<dbReference type="PANTHER" id="PTHR10963">
    <property type="entry name" value="GLYCOSYL HYDROLASE-RELATED"/>
    <property type="match status" value="1"/>
</dbReference>
<proteinExistence type="inferred from homology"/>
<dbReference type="SUPFAM" id="SSF51120">
    <property type="entry name" value="beta-Roll"/>
    <property type="match status" value="4"/>
</dbReference>
<feature type="region of interest" description="Disordered" evidence="2">
    <location>
        <begin position="493"/>
        <end position="512"/>
    </location>
</feature>
<dbReference type="InterPro" id="IPR013320">
    <property type="entry name" value="ConA-like_dom_sf"/>
</dbReference>
<evidence type="ECO:0000313" key="4">
    <source>
        <dbReference type="EMBL" id="KMS50861.1"/>
    </source>
</evidence>
<dbReference type="CDD" id="cd08023">
    <property type="entry name" value="GH16_laminarinase_like"/>
    <property type="match status" value="1"/>
</dbReference>
<dbReference type="Gene3D" id="2.60.120.200">
    <property type="match status" value="1"/>
</dbReference>
<dbReference type="PANTHER" id="PTHR10963:SF55">
    <property type="entry name" value="GLYCOSIDE HYDROLASE FAMILY 16 PROTEIN"/>
    <property type="match status" value="1"/>
</dbReference>
<dbReference type="Pfam" id="PF00722">
    <property type="entry name" value="Glyco_hydro_16"/>
    <property type="match status" value="1"/>
</dbReference>
<dbReference type="AlphaFoldDB" id="A0A0J7XFK9"/>
<evidence type="ECO:0000256" key="1">
    <source>
        <dbReference type="ARBA" id="ARBA00006865"/>
    </source>
</evidence>
<comment type="caution">
    <text evidence="4">The sequence shown here is derived from an EMBL/GenBank/DDBJ whole genome shotgun (WGS) entry which is preliminary data.</text>
</comment>
<feature type="compositionally biased region" description="Polar residues" evidence="2">
    <location>
        <begin position="493"/>
        <end position="509"/>
    </location>
</feature>
<accession>A0A0J7XFK9</accession>
<dbReference type="EMBL" id="JACU01000014">
    <property type="protein sequence ID" value="KMS50861.1"/>
    <property type="molecule type" value="Genomic_DNA"/>
</dbReference>
<feature type="domain" description="GH16" evidence="3">
    <location>
        <begin position="208"/>
        <end position="468"/>
    </location>
</feature>
<dbReference type="InterPro" id="IPR000757">
    <property type="entry name" value="Beta-glucanase-like"/>
</dbReference>
<dbReference type="PATRIC" id="fig|1114963.3.peg.4768"/>
<dbReference type="PRINTS" id="PR00313">
    <property type="entry name" value="CABNDNGRPT"/>
</dbReference>
<comment type="similarity">
    <text evidence="1">Belongs to the glycosyl hydrolase 16 family.</text>
</comment>
<protein>
    <submittedName>
        <fullName evidence="4">Endo-1,3-1,4-beta-glycanase</fullName>
    </submittedName>
</protein>
<dbReference type="Pfam" id="PF00353">
    <property type="entry name" value="HemolysinCabind"/>
    <property type="match status" value="5"/>
</dbReference>
<dbReference type="GO" id="GO:0005975">
    <property type="term" value="P:carbohydrate metabolic process"/>
    <property type="evidence" value="ECO:0007669"/>
    <property type="project" value="InterPro"/>
</dbReference>
<keyword evidence="5" id="KW-1185">Reference proteome</keyword>
<evidence type="ECO:0000259" key="3">
    <source>
        <dbReference type="PROSITE" id="PS51762"/>
    </source>
</evidence>
<dbReference type="SUPFAM" id="SSF49899">
    <property type="entry name" value="Concanavalin A-like lectins/glucanases"/>
    <property type="match status" value="1"/>
</dbReference>